<protein>
    <submittedName>
        <fullName evidence="2">Uncharacterized protein</fullName>
    </submittedName>
</protein>
<feature type="transmembrane region" description="Helical" evidence="1">
    <location>
        <begin position="12"/>
        <end position="38"/>
    </location>
</feature>
<comment type="caution">
    <text evidence="2">The sequence shown here is derived from an EMBL/GenBank/DDBJ whole genome shotgun (WGS) entry which is preliminary data.</text>
</comment>
<keyword evidence="1" id="KW-1133">Transmembrane helix</keyword>
<evidence type="ECO:0000313" key="3">
    <source>
        <dbReference type="Proteomes" id="UP000663860"/>
    </source>
</evidence>
<organism evidence="2 3">
    <name type="scientific">Adineta steineri</name>
    <dbReference type="NCBI Taxonomy" id="433720"/>
    <lineage>
        <taxon>Eukaryota</taxon>
        <taxon>Metazoa</taxon>
        <taxon>Spiralia</taxon>
        <taxon>Gnathifera</taxon>
        <taxon>Rotifera</taxon>
        <taxon>Eurotatoria</taxon>
        <taxon>Bdelloidea</taxon>
        <taxon>Adinetida</taxon>
        <taxon>Adinetidae</taxon>
        <taxon>Adineta</taxon>
    </lineage>
</organism>
<feature type="transmembrane region" description="Helical" evidence="1">
    <location>
        <begin position="130"/>
        <end position="157"/>
    </location>
</feature>
<dbReference type="PROSITE" id="PS51257">
    <property type="entry name" value="PROKAR_LIPOPROTEIN"/>
    <property type="match status" value="1"/>
</dbReference>
<evidence type="ECO:0000256" key="1">
    <source>
        <dbReference type="SAM" id="Phobius"/>
    </source>
</evidence>
<name>A0A813R250_9BILA</name>
<accession>A0A813R250</accession>
<dbReference type="AlphaFoldDB" id="A0A813R250"/>
<proteinExistence type="predicted"/>
<dbReference type="EMBL" id="CAJNOE010000033">
    <property type="protein sequence ID" value="CAF0776405.1"/>
    <property type="molecule type" value="Genomic_DNA"/>
</dbReference>
<dbReference type="Proteomes" id="UP000663860">
    <property type="component" value="Unassembled WGS sequence"/>
</dbReference>
<feature type="transmembrane region" description="Helical" evidence="1">
    <location>
        <begin position="97"/>
        <end position="124"/>
    </location>
</feature>
<gene>
    <name evidence="2" type="ORF">IZO911_LOCUS5581</name>
</gene>
<feature type="transmembrane region" description="Helical" evidence="1">
    <location>
        <begin position="67"/>
        <end position="90"/>
    </location>
</feature>
<reference evidence="2" key="1">
    <citation type="submission" date="2021-02" db="EMBL/GenBank/DDBJ databases">
        <authorList>
            <person name="Nowell W R."/>
        </authorList>
    </citation>
    <scope>NUCLEOTIDE SEQUENCE</scope>
</reference>
<keyword evidence="1" id="KW-0812">Transmembrane</keyword>
<keyword evidence="1" id="KW-0472">Membrane</keyword>
<sequence>MNKNDESQEDLIILVSGMFALISCIMSILAITTSGWQIDNYYNRTGLFQTCYKDNCTDISAKHDISIIFAILGQCFIIFGIIGSFINAFISRYRLSYLLATCFFFLTSLFFWLTILTINFYLFLNGGSAIIFNAAIAFSLFSTFTASYASGTFFSVYNYSIHSRTSNKYNQMMIPIDLYQYMPKT</sequence>
<evidence type="ECO:0000313" key="2">
    <source>
        <dbReference type="EMBL" id="CAF0776405.1"/>
    </source>
</evidence>